<feature type="binding site" evidence="6">
    <location>
        <position position="299"/>
    </location>
    <ligand>
        <name>Zn(2+)</name>
        <dbReference type="ChEBI" id="CHEBI:29105"/>
    </ligand>
</feature>
<comment type="cofactor">
    <cofactor evidence="6">
        <name>Zn(2+)</name>
        <dbReference type="ChEBI" id="CHEBI:29105"/>
    </cofactor>
</comment>
<organism evidence="8">
    <name type="scientific">Nyssomyia neivai</name>
    <dbReference type="NCBI Taxonomy" id="330878"/>
    <lineage>
        <taxon>Eukaryota</taxon>
        <taxon>Metazoa</taxon>
        <taxon>Ecdysozoa</taxon>
        <taxon>Arthropoda</taxon>
        <taxon>Hexapoda</taxon>
        <taxon>Insecta</taxon>
        <taxon>Pterygota</taxon>
        <taxon>Neoptera</taxon>
        <taxon>Endopterygota</taxon>
        <taxon>Diptera</taxon>
        <taxon>Nematocera</taxon>
        <taxon>Psychodoidea</taxon>
        <taxon>Psychodidae</taxon>
        <taxon>Nyssomyia</taxon>
    </lineage>
</organism>
<reference evidence="8" key="1">
    <citation type="submission" date="2016-12" db="EMBL/GenBank/DDBJ databases">
        <title>An insight into the sialome and mialome of the sand fly, Nyssomyia neivai.</title>
        <authorList>
            <person name="Sebastian V."/>
            <person name="Goulart T.M."/>
            <person name="Oliveira W."/>
            <person name="Calvo E."/>
            <person name="Oliveira L.F."/>
            <person name="Pinto M.C."/>
            <person name="Rosselino A.M."/>
            <person name="Ribeiro J.M."/>
        </authorList>
    </citation>
    <scope>NUCLEOTIDE SEQUENCE</scope>
</reference>
<keyword evidence="1 6" id="KW-0489">Methyltransferase</keyword>
<keyword evidence="4 6" id="KW-0862">Zinc</keyword>
<dbReference type="InterPro" id="IPR017226">
    <property type="entry name" value="BHMT-like"/>
</dbReference>
<keyword evidence="3 6" id="KW-0479">Metal-binding</keyword>
<dbReference type="InterPro" id="IPR036589">
    <property type="entry name" value="HCY_dom_sf"/>
</dbReference>
<dbReference type="PROSITE" id="PS50970">
    <property type="entry name" value="HCY"/>
    <property type="match status" value="1"/>
</dbReference>
<keyword evidence="2 6" id="KW-0808">Transferase</keyword>
<dbReference type="NCBIfam" id="NF007020">
    <property type="entry name" value="PRK09485.1"/>
    <property type="match status" value="1"/>
</dbReference>
<evidence type="ECO:0000256" key="6">
    <source>
        <dbReference type="PROSITE-ProRule" id="PRU00333"/>
    </source>
</evidence>
<evidence type="ECO:0000256" key="3">
    <source>
        <dbReference type="ARBA" id="ARBA00022723"/>
    </source>
</evidence>
<feature type="binding site" evidence="6">
    <location>
        <position position="231"/>
    </location>
    <ligand>
        <name>Zn(2+)</name>
        <dbReference type="ChEBI" id="CHEBI:29105"/>
    </ligand>
</feature>
<dbReference type="PANTHER" id="PTHR46015">
    <property type="entry name" value="ZGC:172121"/>
    <property type="match status" value="1"/>
</dbReference>
<dbReference type="GO" id="GO:0008270">
    <property type="term" value="F:zinc ion binding"/>
    <property type="evidence" value="ECO:0007669"/>
    <property type="project" value="InterPro"/>
</dbReference>
<evidence type="ECO:0000256" key="5">
    <source>
        <dbReference type="ARBA" id="ARBA00034478"/>
    </source>
</evidence>
<evidence type="ECO:0000256" key="4">
    <source>
        <dbReference type="ARBA" id="ARBA00022833"/>
    </source>
</evidence>
<evidence type="ECO:0000256" key="1">
    <source>
        <dbReference type="ARBA" id="ARBA00022603"/>
    </source>
</evidence>
<proteinExistence type="predicted"/>
<dbReference type="AlphaFoldDB" id="A0A1L8E2J7"/>
<comment type="pathway">
    <text evidence="5">Amino-acid biosynthesis; L-methionine biosynthesis via de novo pathway.</text>
</comment>
<feature type="domain" description="Hcy-binding" evidence="7">
    <location>
        <begin position="1"/>
        <end position="314"/>
    </location>
</feature>
<evidence type="ECO:0000256" key="2">
    <source>
        <dbReference type="ARBA" id="ARBA00022679"/>
    </source>
</evidence>
<name>A0A1L8E2J7_9DIPT</name>
<accession>A0A1L8E2J7</accession>
<dbReference type="GO" id="GO:0009086">
    <property type="term" value="P:methionine biosynthetic process"/>
    <property type="evidence" value="ECO:0007669"/>
    <property type="project" value="InterPro"/>
</dbReference>
<dbReference type="InterPro" id="IPR003726">
    <property type="entry name" value="HCY_dom"/>
</dbReference>
<dbReference type="PANTHER" id="PTHR46015:SF1">
    <property type="entry name" value="HOMOCYSTEINE S-METHYLTRANSFERASE-LIKE ISOFORM 1"/>
    <property type="match status" value="1"/>
</dbReference>
<dbReference type="FunFam" id="3.20.20.330:FF:000002">
    <property type="entry name" value="Homocysteine S-methyltransferase"/>
    <property type="match status" value="1"/>
</dbReference>
<dbReference type="PIRSF" id="PIRSF037505">
    <property type="entry name" value="Betaine_HMT"/>
    <property type="match status" value="1"/>
</dbReference>
<dbReference type="GO" id="GO:0008898">
    <property type="term" value="F:S-adenosylmethionine-homocysteine S-methyltransferase activity"/>
    <property type="evidence" value="ECO:0007669"/>
    <property type="project" value="TreeGrafter"/>
</dbReference>
<dbReference type="SUPFAM" id="SSF82282">
    <property type="entry name" value="Homocysteine S-methyltransferase"/>
    <property type="match status" value="1"/>
</dbReference>
<dbReference type="UniPathway" id="UPA00051">
    <property type="reaction ID" value="UER00083"/>
</dbReference>
<dbReference type="InterPro" id="IPR051486">
    <property type="entry name" value="Hcy_S-methyltransferase"/>
</dbReference>
<dbReference type="GO" id="GO:0032259">
    <property type="term" value="P:methylation"/>
    <property type="evidence" value="ECO:0007669"/>
    <property type="project" value="UniProtKB-KW"/>
</dbReference>
<evidence type="ECO:0000313" key="8">
    <source>
        <dbReference type="EMBL" id="JAV12904.1"/>
    </source>
</evidence>
<feature type="binding site" evidence="6">
    <location>
        <position position="300"/>
    </location>
    <ligand>
        <name>Zn(2+)</name>
        <dbReference type="ChEBI" id="CHEBI:29105"/>
    </ligand>
</feature>
<evidence type="ECO:0000259" key="7">
    <source>
        <dbReference type="PROSITE" id="PS50970"/>
    </source>
</evidence>
<dbReference type="Pfam" id="PF02574">
    <property type="entry name" value="S-methyl_trans"/>
    <property type="match status" value="1"/>
</dbReference>
<dbReference type="EMBL" id="GFDF01001180">
    <property type="protein sequence ID" value="JAV12904.1"/>
    <property type="molecule type" value="Transcribed_RNA"/>
</dbReference>
<sequence length="317" mass="35220">MVLNRLMVIDGGFATQLTVHVGHSVDGDPLWSARFNSTNPSAIVKTHLDFLQAGADAIITNTYQASVEGFMEHLDLDEEQSVELIKSTVRLAQLARNKFLAETTQVLKEVPWILGSIGPYGAHLHDGSEYTGEYADTVDVEVIKKWHRVRIEAVLEAGVDGLAIETIPCRVEAQALVDIMTDEYPDVKYWLAFQCKDDQTIAHGENFAETCREIWAKAKDCSNILAIGTNCVNPRIVTPLFKSLNGGYPEVEKIPLVVYPNSGEVYTVKDGWTGKEDCQPLENYAGEWISLGAKIIGGCCRTYARDIQRIKKFVQNL</sequence>
<dbReference type="Gene3D" id="3.20.20.330">
    <property type="entry name" value="Homocysteine-binding-like domain"/>
    <property type="match status" value="1"/>
</dbReference>
<protein>
    <submittedName>
        <fullName evidence="8">Putative cysteine s-methyltransferase</fullName>
    </submittedName>
</protein>
<dbReference type="GO" id="GO:0033528">
    <property type="term" value="P:S-methylmethionine cycle"/>
    <property type="evidence" value="ECO:0007669"/>
    <property type="project" value="TreeGrafter"/>
</dbReference>